<dbReference type="RefSeq" id="WP_075044119.1">
    <property type="nucleotide sequence ID" value="NZ_CP018743.1"/>
</dbReference>
<reference evidence="1 2" key="1">
    <citation type="submission" date="2016-12" db="EMBL/GenBank/DDBJ databases">
        <title>Draft Genome Sequence of Mercury Resistant Pseudomonas DRA525.</title>
        <authorList>
            <person name="Drace K.M."/>
        </authorList>
    </citation>
    <scope>NUCLEOTIDE SEQUENCE [LARGE SCALE GENOMIC DNA]</scope>
    <source>
        <strain evidence="1 2">DRA525</strain>
    </source>
</reference>
<dbReference type="EMBL" id="CP018743">
    <property type="protein sequence ID" value="APO80765.1"/>
    <property type="molecule type" value="Genomic_DNA"/>
</dbReference>
<evidence type="ECO:0000313" key="2">
    <source>
        <dbReference type="Proteomes" id="UP000185146"/>
    </source>
</evidence>
<accession>A0A1L5PL22</accession>
<name>A0A1L5PL22_PSEPU</name>
<dbReference type="Proteomes" id="UP000185146">
    <property type="component" value="Chromosome"/>
</dbReference>
<sequence length="671" mass="74427">MSRLGRIYSDAELNRRDCRKQKRDGMQPSACILAAPAPGVDEDVFADPDDGTVWANILKDPAKDLVIKVNKWNLSPIPGDLDALYVYHQIGTSGPKEEIFRGAYWAGDVDKFPVGIKLNKHDQAYLTDGDHLFFYEVEPFNNPPSGPSDALTLHFDRMGPNKGEPPKEVPALPVITDANVNSVELTLPEYSDRARADHVYWWISKEIPEGEPGLPWEGDAPVTQGDQKLPVRKETLETLGDGEAWVVYLLIDKAGNKGAPSLLRKVSITLGALPTVLQPPEVPLAKDGLVDREDVMAGIIIEIPEIKNAKPTDEFNPRWGNQDLGWRPIGREGSQIPVSVDPAVVREQYGKPEAGTKSVNVSYQVRRGIEIQGNAATSVDVNFEMIGPGNPGGGDPDPEWPDPVNPRLPLPNVYGQRSATPNVLGPEHDLLDAELRFELYEGLMEDDVVQFFWGGEYIVGADYTVLDTDKVGDERTIVILWEYISRTGNTTVPVHYEISRTSVPNKGISKSQDVVVNAVVIHPDAPEFVGVNEKGWMTCSALDIPSDPLIPPAVLVNVKDLSQYGLRDGDTVHLYWWALHSVSGDEDVIDWDESIQLGKEYPVTGFTWRIPYEDYVLPIYDFDSVDHTGRGFVRYEFESVLTGSERRVPVISDVGMEMFAMHELFTPCVLP</sequence>
<evidence type="ECO:0000313" key="1">
    <source>
        <dbReference type="EMBL" id="APO80765.1"/>
    </source>
</evidence>
<gene>
    <name evidence="1" type="ORF">BL240_04405</name>
</gene>
<organism evidence="1 2">
    <name type="scientific">Pseudomonas putida</name>
    <name type="common">Arthrobacter siderocapsulatus</name>
    <dbReference type="NCBI Taxonomy" id="303"/>
    <lineage>
        <taxon>Bacteria</taxon>
        <taxon>Pseudomonadati</taxon>
        <taxon>Pseudomonadota</taxon>
        <taxon>Gammaproteobacteria</taxon>
        <taxon>Pseudomonadales</taxon>
        <taxon>Pseudomonadaceae</taxon>
        <taxon>Pseudomonas</taxon>
    </lineage>
</organism>
<proteinExistence type="predicted"/>
<protein>
    <submittedName>
        <fullName evidence="1">Uncharacterized protein</fullName>
    </submittedName>
</protein>
<dbReference type="AlphaFoldDB" id="A0A1L5PL22"/>